<dbReference type="WBParaSite" id="maker-uti_cns_0010351-snap-gene-0.8-mRNA-1">
    <property type="protein sequence ID" value="maker-uti_cns_0010351-snap-gene-0.8-mRNA-1"/>
    <property type="gene ID" value="maker-uti_cns_0010351-snap-gene-0.8"/>
</dbReference>
<sequence length="145" mass="16067">MIKRSADEISKSDHPNSRSSQRDRNSSIRRSSLAADTGSSSTFKPKLTDDGVLSGGSAIIVRLHRLERENSALRRQLGIPEDSDLPANVFYVRSGSPDRSSKMNSTSTAHSTSLQSRNHGRLDVAQWTARHEQLKRLLEQRLGNA</sequence>
<evidence type="ECO:0000313" key="3">
    <source>
        <dbReference type="WBParaSite" id="maker-uti_cns_0010351-snap-gene-0.8-mRNA-1"/>
    </source>
</evidence>
<keyword evidence="2" id="KW-1185">Reference proteome</keyword>
<evidence type="ECO:0000313" key="2">
    <source>
        <dbReference type="Proteomes" id="UP000095280"/>
    </source>
</evidence>
<name>A0A1I8I825_9PLAT</name>
<feature type="region of interest" description="Disordered" evidence="1">
    <location>
        <begin position="94"/>
        <end position="118"/>
    </location>
</feature>
<organism evidence="2 3">
    <name type="scientific">Macrostomum lignano</name>
    <dbReference type="NCBI Taxonomy" id="282301"/>
    <lineage>
        <taxon>Eukaryota</taxon>
        <taxon>Metazoa</taxon>
        <taxon>Spiralia</taxon>
        <taxon>Lophotrochozoa</taxon>
        <taxon>Platyhelminthes</taxon>
        <taxon>Rhabditophora</taxon>
        <taxon>Macrostomorpha</taxon>
        <taxon>Macrostomida</taxon>
        <taxon>Macrostomidae</taxon>
        <taxon>Macrostomum</taxon>
    </lineage>
</organism>
<dbReference type="Proteomes" id="UP000095280">
    <property type="component" value="Unplaced"/>
</dbReference>
<protein>
    <submittedName>
        <fullName evidence="3">Nas2_N domain-containing protein</fullName>
    </submittedName>
</protein>
<feature type="compositionally biased region" description="Basic and acidic residues" evidence="1">
    <location>
        <begin position="1"/>
        <end position="26"/>
    </location>
</feature>
<evidence type="ECO:0000256" key="1">
    <source>
        <dbReference type="SAM" id="MobiDB-lite"/>
    </source>
</evidence>
<dbReference type="AlphaFoldDB" id="A0A1I8I825"/>
<proteinExistence type="predicted"/>
<accession>A0A1I8I825</accession>
<reference evidence="3" key="1">
    <citation type="submission" date="2016-11" db="UniProtKB">
        <authorList>
            <consortium name="WormBaseParasite"/>
        </authorList>
    </citation>
    <scope>IDENTIFICATION</scope>
</reference>
<feature type="compositionally biased region" description="Polar residues" evidence="1">
    <location>
        <begin position="102"/>
        <end position="117"/>
    </location>
</feature>
<feature type="region of interest" description="Disordered" evidence="1">
    <location>
        <begin position="1"/>
        <end position="53"/>
    </location>
</feature>